<gene>
    <name evidence="1" type="ORF">g.8166</name>
</gene>
<dbReference type="AlphaFoldDB" id="A0A1B6J6E2"/>
<dbReference type="EMBL" id="GECU01012972">
    <property type="protein sequence ID" value="JAS94734.1"/>
    <property type="molecule type" value="Transcribed_RNA"/>
</dbReference>
<evidence type="ECO:0000313" key="1">
    <source>
        <dbReference type="EMBL" id="JAS94734.1"/>
    </source>
</evidence>
<organism evidence="1">
    <name type="scientific">Homalodisca liturata</name>
    <dbReference type="NCBI Taxonomy" id="320908"/>
    <lineage>
        <taxon>Eukaryota</taxon>
        <taxon>Metazoa</taxon>
        <taxon>Ecdysozoa</taxon>
        <taxon>Arthropoda</taxon>
        <taxon>Hexapoda</taxon>
        <taxon>Insecta</taxon>
        <taxon>Pterygota</taxon>
        <taxon>Neoptera</taxon>
        <taxon>Paraneoptera</taxon>
        <taxon>Hemiptera</taxon>
        <taxon>Auchenorrhyncha</taxon>
        <taxon>Membracoidea</taxon>
        <taxon>Cicadellidae</taxon>
        <taxon>Cicadellinae</taxon>
        <taxon>Proconiini</taxon>
        <taxon>Homalodisca</taxon>
    </lineage>
</organism>
<accession>A0A1B6J6E2</accession>
<reference evidence="1" key="1">
    <citation type="submission" date="2015-11" db="EMBL/GenBank/DDBJ databases">
        <title>De novo transcriptome assembly of four potential Pierce s Disease insect vectors from Arizona vineyards.</title>
        <authorList>
            <person name="Tassone E.E."/>
        </authorList>
    </citation>
    <scope>NUCLEOTIDE SEQUENCE</scope>
</reference>
<name>A0A1B6J6E2_9HEMI</name>
<protein>
    <submittedName>
        <fullName evidence="1">Uncharacterized protein</fullName>
    </submittedName>
</protein>
<proteinExistence type="predicted"/>
<sequence>MFVVFADDVLQDASLLFGPVGAMRARECGLFVTLKTLVSRETGGPAVATAACVAHVSTLWNTQDCSVRLGNCQWRSSSSISTLSTFYIKKYPKQNLKDAISKISIPIRIKV</sequence>